<dbReference type="EMBL" id="FTNO01000005">
    <property type="protein sequence ID" value="SIR83696.1"/>
    <property type="molecule type" value="Genomic_DNA"/>
</dbReference>
<protein>
    <submittedName>
        <fullName evidence="5">6-pyruvoyltetrahydropterin/6-carboxytetrahydropterin synthase</fullName>
    </submittedName>
</protein>
<evidence type="ECO:0000256" key="1">
    <source>
        <dbReference type="ARBA" id="ARBA00001947"/>
    </source>
</evidence>
<keyword evidence="3" id="KW-0862">Zinc</keyword>
<evidence type="ECO:0000256" key="4">
    <source>
        <dbReference type="ARBA" id="ARBA00023239"/>
    </source>
</evidence>
<organism evidence="5 6">
    <name type="scientific">Haladaptatus litoreus</name>
    <dbReference type="NCBI Taxonomy" id="553468"/>
    <lineage>
        <taxon>Archaea</taxon>
        <taxon>Methanobacteriati</taxon>
        <taxon>Methanobacteriota</taxon>
        <taxon>Stenosarchaea group</taxon>
        <taxon>Halobacteria</taxon>
        <taxon>Halobacteriales</taxon>
        <taxon>Haladaptataceae</taxon>
        <taxon>Haladaptatus</taxon>
    </lineage>
</organism>
<name>A0A1N7E6Q8_9EURY</name>
<proteinExistence type="predicted"/>
<dbReference type="SUPFAM" id="SSF55620">
    <property type="entry name" value="Tetrahydrobiopterin biosynthesis enzymes-like"/>
    <property type="match status" value="1"/>
</dbReference>
<sequence>MEDIRLPNMYEVTVSKPFVAQHYLTVPNPGPEGELHSHRYGAEIRLRGESLNEFGYLVDIDRLRESLDDTIAHYRDETLNDLPEFEGLNPSVEHFSRLFCDRVLAGIDAPEVSEIEVTLREDDDAWASFERSV</sequence>
<dbReference type="PANTHER" id="PTHR12589">
    <property type="entry name" value="PYRUVOYL TETRAHYDROBIOPTERIN SYNTHASE"/>
    <property type="match status" value="1"/>
</dbReference>
<gene>
    <name evidence="5" type="ORF">SAMN05421858_4065</name>
</gene>
<dbReference type="AlphaFoldDB" id="A0A1N7E6Q8"/>
<dbReference type="InterPro" id="IPR038418">
    <property type="entry name" value="6-PTP_synth/QueD_sf"/>
</dbReference>
<dbReference type="PANTHER" id="PTHR12589:SF7">
    <property type="entry name" value="6-PYRUVOYL TETRAHYDROBIOPTERIN SYNTHASE"/>
    <property type="match status" value="1"/>
</dbReference>
<dbReference type="GO" id="GO:0016829">
    <property type="term" value="F:lyase activity"/>
    <property type="evidence" value="ECO:0007669"/>
    <property type="project" value="UniProtKB-KW"/>
</dbReference>
<dbReference type="GO" id="GO:0046872">
    <property type="term" value="F:metal ion binding"/>
    <property type="evidence" value="ECO:0007669"/>
    <property type="project" value="UniProtKB-KW"/>
</dbReference>
<accession>A0A1N7E6Q8</accession>
<keyword evidence="2" id="KW-0479">Metal-binding</keyword>
<keyword evidence="4" id="KW-0456">Lyase</keyword>
<comment type="cofactor">
    <cofactor evidence="1">
        <name>Zn(2+)</name>
        <dbReference type="ChEBI" id="CHEBI:29105"/>
    </cofactor>
</comment>
<evidence type="ECO:0000313" key="5">
    <source>
        <dbReference type="EMBL" id="SIR83696.1"/>
    </source>
</evidence>
<dbReference type="Pfam" id="PF01242">
    <property type="entry name" value="PTPS"/>
    <property type="match status" value="1"/>
</dbReference>
<dbReference type="Proteomes" id="UP000186914">
    <property type="component" value="Unassembled WGS sequence"/>
</dbReference>
<evidence type="ECO:0000256" key="3">
    <source>
        <dbReference type="ARBA" id="ARBA00022833"/>
    </source>
</evidence>
<evidence type="ECO:0000256" key="2">
    <source>
        <dbReference type="ARBA" id="ARBA00022723"/>
    </source>
</evidence>
<dbReference type="Gene3D" id="3.30.479.10">
    <property type="entry name" value="6-pyruvoyl tetrahydropterin synthase/QueD"/>
    <property type="match status" value="1"/>
</dbReference>
<keyword evidence="6" id="KW-1185">Reference proteome</keyword>
<reference evidence="6" key="1">
    <citation type="submission" date="2017-01" db="EMBL/GenBank/DDBJ databases">
        <authorList>
            <person name="Varghese N."/>
            <person name="Submissions S."/>
        </authorList>
    </citation>
    <scope>NUCLEOTIDE SEQUENCE [LARGE SCALE GENOMIC DNA]</scope>
    <source>
        <strain evidence="6">CGMCC 1.7737</strain>
    </source>
</reference>
<evidence type="ECO:0000313" key="6">
    <source>
        <dbReference type="Proteomes" id="UP000186914"/>
    </source>
</evidence>
<dbReference type="InterPro" id="IPR007115">
    <property type="entry name" value="6-PTP_synth/QueD"/>
</dbReference>